<organism evidence="1 2">
    <name type="scientific">Peribacillus faecalis</name>
    <dbReference type="NCBI Taxonomy" id="2772559"/>
    <lineage>
        <taxon>Bacteria</taxon>
        <taxon>Bacillati</taxon>
        <taxon>Bacillota</taxon>
        <taxon>Bacilli</taxon>
        <taxon>Bacillales</taxon>
        <taxon>Bacillaceae</taxon>
        <taxon>Peribacillus</taxon>
    </lineage>
</organism>
<reference evidence="1" key="1">
    <citation type="submission" date="2020-09" db="EMBL/GenBank/DDBJ databases">
        <title>Bacillus faecalis sp. nov., a moderately halophilic bacterium isolated from cow faeces.</title>
        <authorList>
            <person name="Jiang L."/>
            <person name="Lee J."/>
        </authorList>
    </citation>
    <scope>NUCLEOTIDE SEQUENCE</scope>
    <source>
        <strain evidence="1">AGMB 02131</strain>
    </source>
</reference>
<dbReference type="Proteomes" id="UP000602076">
    <property type="component" value="Unassembled WGS sequence"/>
</dbReference>
<comment type="caution">
    <text evidence="1">The sequence shown here is derived from an EMBL/GenBank/DDBJ whole genome shotgun (WGS) entry which is preliminary data.</text>
</comment>
<evidence type="ECO:0000313" key="2">
    <source>
        <dbReference type="Proteomes" id="UP000602076"/>
    </source>
</evidence>
<protein>
    <submittedName>
        <fullName evidence="1">Uncharacterized protein</fullName>
    </submittedName>
</protein>
<dbReference type="EMBL" id="JACXSI010000003">
    <property type="protein sequence ID" value="MBD3107188.1"/>
    <property type="molecule type" value="Genomic_DNA"/>
</dbReference>
<gene>
    <name evidence="1" type="ORF">IEO70_02245</name>
</gene>
<sequence length="53" mass="6313">MSKKRIFKKSLAINLIQYGCNLVDIEKHREHKHLDIYVFQNNFLLQEALAHFG</sequence>
<keyword evidence="2" id="KW-1185">Reference proteome</keyword>
<accession>A0A927CTD6</accession>
<name>A0A927CTD6_9BACI</name>
<dbReference type="RefSeq" id="WP_190996736.1">
    <property type="nucleotide sequence ID" value="NZ_JACXSI010000003.1"/>
</dbReference>
<dbReference type="AlphaFoldDB" id="A0A927CTD6"/>
<evidence type="ECO:0000313" key="1">
    <source>
        <dbReference type="EMBL" id="MBD3107188.1"/>
    </source>
</evidence>
<proteinExistence type="predicted"/>